<keyword evidence="3" id="KW-1185">Reference proteome</keyword>
<evidence type="ECO:0000313" key="2">
    <source>
        <dbReference type="EMBL" id="ETN79876.1"/>
    </source>
</evidence>
<proteinExistence type="predicted"/>
<dbReference type="PROSITE" id="PS50853">
    <property type="entry name" value="FN3"/>
    <property type="match status" value="1"/>
</dbReference>
<evidence type="ECO:0000259" key="1">
    <source>
        <dbReference type="PROSITE" id="PS50853"/>
    </source>
</evidence>
<dbReference type="KEGG" id="nai:NECAME_18061"/>
<dbReference type="SUPFAM" id="SSF49265">
    <property type="entry name" value="Fibronectin type III"/>
    <property type="match status" value="1"/>
</dbReference>
<dbReference type="STRING" id="51031.W2TFB9"/>
<dbReference type="InterPro" id="IPR003961">
    <property type="entry name" value="FN3_dom"/>
</dbReference>
<dbReference type="InterPro" id="IPR036116">
    <property type="entry name" value="FN3_sf"/>
</dbReference>
<dbReference type="CDD" id="cd00063">
    <property type="entry name" value="FN3"/>
    <property type="match status" value="1"/>
</dbReference>
<name>W2TFB9_NECAM</name>
<sequence>MEMRCSCTAINGGKILRKVTQISLAKPGDVPTNITWSFDENDSLLIDWSRILYPNGNVTYILYLSNFVDRVSGPPGYTIYFKKSEESEEHAWQYVQVNANRTRFTIDESIGLEQDAHYKMKISATNERHEGPASEISWFDTYVDIGEDLPAPENVTAYLRNSSLVVHIPLKHAYQNFIIYVRPESSEQYWKYEAVNVTEAQETIIIRHFPLDKNDR</sequence>
<gene>
    <name evidence="2" type="ORF">NECAME_18061</name>
</gene>
<feature type="domain" description="Fibronectin type-III" evidence="1">
    <location>
        <begin position="30"/>
        <end position="144"/>
    </location>
</feature>
<dbReference type="OrthoDB" id="6244967at2759"/>
<reference evidence="3" key="1">
    <citation type="journal article" date="2014" name="Nat. Genet.">
        <title>Genome of the human hookworm Necator americanus.</title>
        <authorList>
            <person name="Tang Y.T."/>
            <person name="Gao X."/>
            <person name="Rosa B.A."/>
            <person name="Abubucker S."/>
            <person name="Hallsworth-Pepin K."/>
            <person name="Martin J."/>
            <person name="Tyagi R."/>
            <person name="Heizer E."/>
            <person name="Zhang X."/>
            <person name="Bhonagiri-Palsikar V."/>
            <person name="Minx P."/>
            <person name="Warren W.C."/>
            <person name="Wang Q."/>
            <person name="Zhan B."/>
            <person name="Hotez P.J."/>
            <person name="Sternberg P.W."/>
            <person name="Dougall A."/>
            <person name="Gaze S.T."/>
            <person name="Mulvenna J."/>
            <person name="Sotillo J."/>
            <person name="Ranganathan S."/>
            <person name="Rabelo E.M."/>
            <person name="Wilson R.K."/>
            <person name="Felgner P.L."/>
            <person name="Bethony J."/>
            <person name="Hawdon J.M."/>
            <person name="Gasser R.B."/>
            <person name="Loukas A."/>
            <person name="Mitreva M."/>
        </authorList>
    </citation>
    <scope>NUCLEOTIDE SEQUENCE [LARGE SCALE GENOMIC DNA]</scope>
</reference>
<organism evidence="2 3">
    <name type="scientific">Necator americanus</name>
    <name type="common">Human hookworm</name>
    <dbReference type="NCBI Taxonomy" id="51031"/>
    <lineage>
        <taxon>Eukaryota</taxon>
        <taxon>Metazoa</taxon>
        <taxon>Ecdysozoa</taxon>
        <taxon>Nematoda</taxon>
        <taxon>Chromadorea</taxon>
        <taxon>Rhabditida</taxon>
        <taxon>Rhabditina</taxon>
        <taxon>Rhabditomorpha</taxon>
        <taxon>Strongyloidea</taxon>
        <taxon>Ancylostomatidae</taxon>
        <taxon>Bunostominae</taxon>
        <taxon>Necator</taxon>
    </lineage>
</organism>
<dbReference type="AlphaFoldDB" id="W2TFB9"/>
<evidence type="ECO:0000313" key="3">
    <source>
        <dbReference type="Proteomes" id="UP000053676"/>
    </source>
</evidence>
<dbReference type="EMBL" id="KI659309">
    <property type="protein sequence ID" value="ETN79876.1"/>
    <property type="molecule type" value="Genomic_DNA"/>
</dbReference>
<dbReference type="Gene3D" id="2.60.40.10">
    <property type="entry name" value="Immunoglobulins"/>
    <property type="match status" value="1"/>
</dbReference>
<accession>W2TFB9</accession>
<dbReference type="Proteomes" id="UP000053676">
    <property type="component" value="Unassembled WGS sequence"/>
</dbReference>
<protein>
    <submittedName>
        <fullName evidence="2">Fibronectin type III domain protein</fullName>
    </submittedName>
</protein>
<dbReference type="InterPro" id="IPR013783">
    <property type="entry name" value="Ig-like_fold"/>
</dbReference>